<evidence type="ECO:0000313" key="1">
    <source>
        <dbReference type="EMBL" id="KAK1736319.1"/>
    </source>
</evidence>
<dbReference type="Proteomes" id="UP001224775">
    <property type="component" value="Unassembled WGS sequence"/>
</dbReference>
<evidence type="ECO:0000313" key="2">
    <source>
        <dbReference type="Proteomes" id="UP001224775"/>
    </source>
</evidence>
<protein>
    <submittedName>
        <fullName evidence="1">Uncharacterized protein</fullName>
    </submittedName>
</protein>
<name>A0AAD9D846_9STRA</name>
<organism evidence="1 2">
    <name type="scientific">Skeletonema marinoi</name>
    <dbReference type="NCBI Taxonomy" id="267567"/>
    <lineage>
        <taxon>Eukaryota</taxon>
        <taxon>Sar</taxon>
        <taxon>Stramenopiles</taxon>
        <taxon>Ochrophyta</taxon>
        <taxon>Bacillariophyta</taxon>
        <taxon>Coscinodiscophyceae</taxon>
        <taxon>Thalassiosirophycidae</taxon>
        <taxon>Thalassiosirales</taxon>
        <taxon>Skeletonemataceae</taxon>
        <taxon>Skeletonema</taxon>
        <taxon>Skeletonema marinoi-dohrnii complex</taxon>
    </lineage>
</organism>
<gene>
    <name evidence="1" type="ORF">QTG54_012919</name>
</gene>
<dbReference type="AlphaFoldDB" id="A0AAD9D846"/>
<accession>A0AAD9D846</accession>
<reference evidence="1" key="1">
    <citation type="submission" date="2023-06" db="EMBL/GenBank/DDBJ databases">
        <title>Survivors Of The Sea: Transcriptome response of Skeletonema marinoi to long-term dormancy.</title>
        <authorList>
            <person name="Pinder M.I.M."/>
            <person name="Kourtchenko O."/>
            <person name="Robertson E.K."/>
            <person name="Larsson T."/>
            <person name="Maumus F."/>
            <person name="Osuna-Cruz C.M."/>
            <person name="Vancaester E."/>
            <person name="Stenow R."/>
            <person name="Vandepoele K."/>
            <person name="Ploug H."/>
            <person name="Bruchert V."/>
            <person name="Godhe A."/>
            <person name="Topel M."/>
        </authorList>
    </citation>
    <scope>NUCLEOTIDE SEQUENCE</scope>
    <source>
        <strain evidence="1">R05AC</strain>
    </source>
</reference>
<proteinExistence type="predicted"/>
<dbReference type="EMBL" id="JATAAI010000029">
    <property type="protein sequence ID" value="KAK1736319.1"/>
    <property type="molecule type" value="Genomic_DNA"/>
</dbReference>
<sequence length="141" mass="15615">MRRNFWSAVKGCSSLNKPAAEAKLQEIIGRGTHAPDYGDWTDADEQKLLTLTTKPLVWGRLRTVKRMELHAAINHMSKEETEDIRNKMNAADDMEVDVEPASIVPILPNLAGESTPPTSAAQLFPDEMSDVEDDGIQVEVV</sequence>
<comment type="caution">
    <text evidence="1">The sequence shown here is derived from an EMBL/GenBank/DDBJ whole genome shotgun (WGS) entry which is preliminary data.</text>
</comment>
<keyword evidence="2" id="KW-1185">Reference proteome</keyword>